<dbReference type="SUPFAM" id="SSF51905">
    <property type="entry name" value="FAD/NAD(P)-binding domain"/>
    <property type="match status" value="1"/>
</dbReference>
<keyword evidence="1" id="KW-0560">Oxidoreductase</keyword>
<name>A0A4R8FG78_9GAMM</name>
<gene>
    <name evidence="3" type="ORF">DFO67_1277</name>
</gene>
<evidence type="ECO:0000313" key="3">
    <source>
        <dbReference type="EMBL" id="TDX22838.1"/>
    </source>
</evidence>
<organism evidence="3 4">
    <name type="scientific">Modicisalibacter xianhensis</name>
    <dbReference type="NCBI Taxonomy" id="442341"/>
    <lineage>
        <taxon>Bacteria</taxon>
        <taxon>Pseudomonadati</taxon>
        <taxon>Pseudomonadota</taxon>
        <taxon>Gammaproteobacteria</taxon>
        <taxon>Oceanospirillales</taxon>
        <taxon>Halomonadaceae</taxon>
        <taxon>Modicisalibacter</taxon>
    </lineage>
</organism>
<dbReference type="InterPro" id="IPR006076">
    <property type="entry name" value="FAD-dep_OxRdtase"/>
</dbReference>
<dbReference type="Gene3D" id="3.50.50.60">
    <property type="entry name" value="FAD/NAD(P)-binding domain"/>
    <property type="match status" value="1"/>
</dbReference>
<dbReference type="AlphaFoldDB" id="A0A4R8FG78"/>
<evidence type="ECO:0000313" key="4">
    <source>
        <dbReference type="Proteomes" id="UP000294489"/>
    </source>
</evidence>
<dbReference type="Proteomes" id="UP000294489">
    <property type="component" value="Unassembled WGS sequence"/>
</dbReference>
<dbReference type="PANTHER" id="PTHR13847">
    <property type="entry name" value="SARCOSINE DEHYDROGENASE-RELATED"/>
    <property type="match status" value="1"/>
</dbReference>
<dbReference type="InterPro" id="IPR036188">
    <property type="entry name" value="FAD/NAD-bd_sf"/>
</dbReference>
<dbReference type="GO" id="GO:0005737">
    <property type="term" value="C:cytoplasm"/>
    <property type="evidence" value="ECO:0007669"/>
    <property type="project" value="TreeGrafter"/>
</dbReference>
<feature type="domain" description="FAD dependent oxidoreductase" evidence="2">
    <location>
        <begin position="38"/>
        <end position="396"/>
    </location>
</feature>
<accession>A0A4R8FG78</accession>
<evidence type="ECO:0000259" key="2">
    <source>
        <dbReference type="Pfam" id="PF01266"/>
    </source>
</evidence>
<dbReference type="PANTHER" id="PTHR13847:SF281">
    <property type="entry name" value="FAD DEPENDENT OXIDOREDUCTASE DOMAIN-CONTAINING PROTEIN"/>
    <property type="match status" value="1"/>
</dbReference>
<dbReference type="OrthoDB" id="311718at2"/>
<comment type="caution">
    <text evidence="3">The sequence shown here is derived from an EMBL/GenBank/DDBJ whole genome shotgun (WGS) entry which is preliminary data.</text>
</comment>
<dbReference type="GO" id="GO:0016491">
    <property type="term" value="F:oxidoreductase activity"/>
    <property type="evidence" value="ECO:0007669"/>
    <property type="project" value="UniProtKB-KW"/>
</dbReference>
<protein>
    <submittedName>
        <fullName evidence="3">Glycine/D-amino acid oxidase-like deaminating enzyme</fullName>
    </submittedName>
</protein>
<reference evidence="3 4" key="1">
    <citation type="submission" date="2019-03" db="EMBL/GenBank/DDBJ databases">
        <title>Freshwater and sediment microbial communities from various areas in North America, analyzing microbe dynamics in response to fracking.</title>
        <authorList>
            <person name="Lamendella R."/>
        </authorList>
    </citation>
    <scope>NUCLEOTIDE SEQUENCE [LARGE SCALE GENOMIC DNA]</scope>
    <source>
        <strain evidence="3 4">6_TX</strain>
    </source>
</reference>
<sequence>MQLKCNLLPQDDGRCGWYETLPAPPPVRGPLKGNVTADWVVLGAGLAGLAAARRLAELQPEASIALVDAKRVGFGAAGRNSGFMIDLPHDLNSHDYTGDVEADRNQIRLNRAAIDYIRGIVKRHSIDCDWQEQGKLHGAAEERGQQSLETFAKGLAALGESYSLLDAAQMKAITGTDFFRTGLHAPGTVLVQPAALVRGLGATLPENVQLFEESPVRSIAVGKPHVLTTDSGQIRSPRLILANNAYASQFSQFGFKGRLLPIYTYGSLTRPLNEKEKVSLGGQEKWGLIPADPMGTTVRRMGSGRICIRNSFTYNPAINASTGQLDRVRASHLRSFRRRFPMLENVDFEYTWGGALCITRNGGAPFGEIAPGVYSAVCQNGLGLTRGTNSGKMIAEYAVGDQNELLDIMLKQPKPACNPPEPLLGIGLRSTLAWKEWRAGSEL</sequence>
<proteinExistence type="predicted"/>
<evidence type="ECO:0000256" key="1">
    <source>
        <dbReference type="ARBA" id="ARBA00023002"/>
    </source>
</evidence>
<dbReference type="Pfam" id="PF01266">
    <property type="entry name" value="DAO"/>
    <property type="match status" value="1"/>
</dbReference>
<dbReference type="EMBL" id="SOEC01000027">
    <property type="protein sequence ID" value="TDX22838.1"/>
    <property type="molecule type" value="Genomic_DNA"/>
</dbReference>
<dbReference type="Gene3D" id="3.30.9.10">
    <property type="entry name" value="D-Amino Acid Oxidase, subunit A, domain 2"/>
    <property type="match status" value="1"/>
</dbReference>
<dbReference type="RefSeq" id="WP_134020907.1">
    <property type="nucleotide sequence ID" value="NZ_SOEC01000027.1"/>
</dbReference>